<protein>
    <recommendedName>
        <fullName evidence="2">SCP domain-containing protein</fullName>
    </recommendedName>
</protein>
<evidence type="ECO:0000313" key="4">
    <source>
        <dbReference type="Proteomes" id="UP000645462"/>
    </source>
</evidence>
<dbReference type="InterPro" id="IPR014044">
    <property type="entry name" value="CAP_dom"/>
</dbReference>
<dbReference type="PANTHER" id="PTHR31157">
    <property type="entry name" value="SCP DOMAIN-CONTAINING PROTEIN"/>
    <property type="match status" value="1"/>
</dbReference>
<accession>A0ABQ1KQN8</accession>
<keyword evidence="4" id="KW-1185">Reference proteome</keyword>
<feature type="chain" id="PRO_5045360341" description="SCP domain-containing protein" evidence="1">
    <location>
        <begin position="27"/>
        <end position="314"/>
    </location>
</feature>
<dbReference type="Gene3D" id="3.40.33.10">
    <property type="entry name" value="CAP"/>
    <property type="match status" value="1"/>
</dbReference>
<dbReference type="PANTHER" id="PTHR31157:SF1">
    <property type="entry name" value="SCP DOMAIN-CONTAINING PROTEIN"/>
    <property type="match status" value="1"/>
</dbReference>
<feature type="signal peptide" evidence="1">
    <location>
        <begin position="1"/>
        <end position="26"/>
    </location>
</feature>
<dbReference type="CDD" id="cd05379">
    <property type="entry name" value="CAP_bacterial"/>
    <property type="match status" value="1"/>
</dbReference>
<comment type="caution">
    <text evidence="3">The sequence shown here is derived from an EMBL/GenBank/DDBJ whole genome shotgun (WGS) entry which is preliminary data.</text>
</comment>
<feature type="domain" description="SCP" evidence="2">
    <location>
        <begin position="40"/>
        <end position="164"/>
    </location>
</feature>
<keyword evidence="1" id="KW-0732">Signal</keyword>
<reference evidence="4" key="1">
    <citation type="journal article" date="2019" name="Int. J. Syst. Evol. Microbiol.">
        <title>The Global Catalogue of Microorganisms (GCM) 10K type strain sequencing project: providing services to taxonomists for standard genome sequencing and annotation.</title>
        <authorList>
            <consortium name="The Broad Institute Genomics Platform"/>
            <consortium name="The Broad Institute Genome Sequencing Center for Infectious Disease"/>
            <person name="Wu L."/>
            <person name="Ma J."/>
        </authorList>
    </citation>
    <scope>NUCLEOTIDE SEQUENCE [LARGE SCALE GENOMIC DNA]</scope>
    <source>
        <strain evidence="4">CGMCC 1.12478</strain>
    </source>
</reference>
<evidence type="ECO:0000313" key="3">
    <source>
        <dbReference type="EMBL" id="GGC03609.1"/>
    </source>
</evidence>
<dbReference type="InterPro" id="IPR035940">
    <property type="entry name" value="CAP_sf"/>
</dbReference>
<dbReference type="Proteomes" id="UP000645462">
    <property type="component" value="Unassembled WGS sequence"/>
</dbReference>
<proteinExistence type="predicted"/>
<sequence length="314" mass="32390">MSKLRAFAPFALALGMLGASVGYAVAQETGDISALRQEALDLTNAARAEAGLSELGPSELLNEVAQGHATDMLERDYYAHVTPEGETPFERLLAAGGSRWGLSGENIAKCEGCPTPPELARVRAFHEGWMQSPGHRENILSEGFDSFGFGIVGRGDEIYAVQTFFGPGADSAGDGDAERLTLKAARDLALDEINAARAAAGHDRLERSDALDSVAERVLARLAGDAEALPKNVFGLLPEGASGWTSLALQSASLGGTGATLTREDVAAIISEWVAAGSGSERSLGSAAASHFGFAAEAAGGGRSSAVAVFGGRK</sequence>
<organism evidence="3 4">
    <name type="scientific">Marivita lacus</name>
    <dbReference type="NCBI Taxonomy" id="1323742"/>
    <lineage>
        <taxon>Bacteria</taxon>
        <taxon>Pseudomonadati</taxon>
        <taxon>Pseudomonadota</taxon>
        <taxon>Alphaproteobacteria</taxon>
        <taxon>Rhodobacterales</taxon>
        <taxon>Roseobacteraceae</taxon>
        <taxon>Marivita</taxon>
    </lineage>
</organism>
<evidence type="ECO:0000259" key="2">
    <source>
        <dbReference type="Pfam" id="PF00188"/>
    </source>
</evidence>
<evidence type="ECO:0000256" key="1">
    <source>
        <dbReference type="SAM" id="SignalP"/>
    </source>
</evidence>
<gene>
    <name evidence="3" type="ORF">GCM10011363_20250</name>
</gene>
<dbReference type="EMBL" id="BMFC01000004">
    <property type="protein sequence ID" value="GGC03609.1"/>
    <property type="molecule type" value="Genomic_DNA"/>
</dbReference>
<dbReference type="Pfam" id="PF00188">
    <property type="entry name" value="CAP"/>
    <property type="match status" value="1"/>
</dbReference>
<dbReference type="RefSeq" id="WP_188481930.1">
    <property type="nucleotide sequence ID" value="NZ_BMFC01000004.1"/>
</dbReference>
<name>A0ABQ1KQN8_9RHOB</name>
<dbReference type="SUPFAM" id="SSF55797">
    <property type="entry name" value="PR-1-like"/>
    <property type="match status" value="1"/>
</dbReference>